<dbReference type="Pfam" id="PF00082">
    <property type="entry name" value="Peptidase_S8"/>
    <property type="match status" value="1"/>
</dbReference>
<keyword evidence="2 5" id="KW-0645">Protease</keyword>
<dbReference type="InterPro" id="IPR023827">
    <property type="entry name" value="Peptidase_S8_Asp-AS"/>
</dbReference>
<evidence type="ECO:0000259" key="8">
    <source>
        <dbReference type="PROSITE" id="PS51272"/>
    </source>
</evidence>
<evidence type="ECO:0000256" key="3">
    <source>
        <dbReference type="ARBA" id="ARBA00022801"/>
    </source>
</evidence>
<dbReference type="InterPro" id="IPR015500">
    <property type="entry name" value="Peptidase_S8_subtilisin-rel"/>
</dbReference>
<dbReference type="Gene3D" id="3.40.50.200">
    <property type="entry name" value="Peptidase S8/S53 domain"/>
    <property type="match status" value="1"/>
</dbReference>
<dbReference type="InterPro" id="IPR022398">
    <property type="entry name" value="Peptidase_S8_His-AS"/>
</dbReference>
<evidence type="ECO:0000256" key="1">
    <source>
        <dbReference type="ARBA" id="ARBA00011073"/>
    </source>
</evidence>
<dbReference type="InterPro" id="IPR000209">
    <property type="entry name" value="Peptidase_S8/S53_dom"/>
</dbReference>
<gene>
    <name evidence="9" type="ORF">PAT3040_04963</name>
</gene>
<dbReference type="SUPFAM" id="SSF52743">
    <property type="entry name" value="Subtilisin-like"/>
    <property type="match status" value="1"/>
</dbReference>
<dbReference type="PANTHER" id="PTHR43806">
    <property type="entry name" value="PEPTIDASE S8"/>
    <property type="match status" value="1"/>
</dbReference>
<feature type="domain" description="SLH" evidence="8">
    <location>
        <begin position="883"/>
        <end position="946"/>
    </location>
</feature>
<comment type="similarity">
    <text evidence="1 5 6">Belongs to the peptidase S8 family.</text>
</comment>
<dbReference type="PANTHER" id="PTHR43806:SF11">
    <property type="entry name" value="CEREVISIN-RELATED"/>
    <property type="match status" value="1"/>
</dbReference>
<dbReference type="Gene3D" id="2.60.120.380">
    <property type="match status" value="3"/>
</dbReference>
<keyword evidence="4 5" id="KW-0720">Serine protease</keyword>
<keyword evidence="3 5" id="KW-0378">Hydrolase</keyword>
<dbReference type="GO" id="GO:0006508">
    <property type="term" value="P:proteolysis"/>
    <property type="evidence" value="ECO:0007669"/>
    <property type="project" value="UniProtKB-KW"/>
</dbReference>
<dbReference type="PROSITE" id="PS00136">
    <property type="entry name" value="SUBTILASE_ASP"/>
    <property type="match status" value="1"/>
</dbReference>
<feature type="domain" description="SLH" evidence="8">
    <location>
        <begin position="823"/>
        <end position="882"/>
    </location>
</feature>
<evidence type="ECO:0000256" key="7">
    <source>
        <dbReference type="SAM" id="MobiDB-lite"/>
    </source>
</evidence>
<evidence type="ECO:0000313" key="9">
    <source>
        <dbReference type="EMBL" id="GBG10242.1"/>
    </source>
</evidence>
<dbReference type="PROSITE" id="PS00138">
    <property type="entry name" value="SUBTILASE_SER"/>
    <property type="match status" value="1"/>
</dbReference>
<evidence type="ECO:0000256" key="6">
    <source>
        <dbReference type="RuleBase" id="RU003355"/>
    </source>
</evidence>
<dbReference type="Pfam" id="PF00395">
    <property type="entry name" value="SLH"/>
    <property type="match status" value="3"/>
</dbReference>
<feature type="compositionally biased region" description="Low complexity" evidence="7">
    <location>
        <begin position="127"/>
        <end position="137"/>
    </location>
</feature>
<keyword evidence="10" id="KW-1185">Reference proteome</keyword>
<sequence length="997" mass="105668">MRPAGDSGEDVETWLRRLRGEPGVAYVHPNGVVHVLSGAGADSGAANAAGTEGEAASARFGDAGTLDSKYGRAAVSKASPSNPSAGTDDVQIAPSSKSGSLDAKSEPFNRATSPSNPSADPDNMQTDPASSPSAAQSEQEDPTALPSDAPIQSPAADSPSGAPEAGLAAAKQQAVKANDPELAKQTHLGLIGAAEAWKTVNGNTGITIALVDTGVDLDHPDLKDNLVTGVNLVERGKPPEDDNGHGTSVAGVLAAAGNNGVGVAGVMWNAKLMPIKALDQWGDGTEEDLGEAILYAMKNGAKIVVLSVGLHRESPYMQDIVNQAEKQGVLLVAAAGNDGVSLGSKAAVKYPAAYPTVLAVGGARADRTADTRSNPGYELDIMAPWHVYTTAVGGGYKKEEGTSMAAPQVAAVAALVMERNPSFKPYQVRELLRQTARDMGPAGFDSTSGYGLLQADRAILGTLSKDAHEPNNSSGTASTLPLRANLNAELSSAKDEDWYMVDIPYDGKLTIGYEGRVAAGSPTPTVRFGYYEGGKLVREEDTKLAGKSIEFAVNKGSGRIKVQFSNPAQTQALSYALTTSFTIREDAYEPNDRIGDAYALQPRSQTVSGNFHKQADRDWYVVDFKQNGQLKLSLSTNTARIDPGISVQREGQTLIIYDDHGEGASEQTPVISVTAGKYYIRVHNAISLDASPVAGTYSLTMDFQPALVDPNEPNDKSYEALLMKSGTEYVGVIDKSGDTDWFQFRLSSDSAAGLTVTGVPQGATLKLEIFDKRMKLSGSGTTDAAGSLKTKDQVLEAGVYYVKITADRVFQNNYYRVKLSIDELVAGFRDISGHWAKDAIVSLKGKGIVNGSAPYRFEPDRSVTRAEAVTMIIKAYKPIVAAPSTGMFKDVGSHWAQDSIAKAVAKGWVKGYPDGTFKPDEPITRAEMAIIIGNAEGLKPRIQTTRPFNDVALYDWYTPMLSAMKQDGKLSGVEANLFKPNDTASRAAFATLLYRYV</sequence>
<feature type="region of interest" description="Disordered" evidence="7">
    <location>
        <begin position="41"/>
        <end position="173"/>
    </location>
</feature>
<dbReference type="InterPro" id="IPR036852">
    <property type="entry name" value="Peptidase_S8/S53_dom_sf"/>
</dbReference>
<protein>
    <submittedName>
        <fullName evidence="9">Peptidase S8</fullName>
    </submittedName>
</protein>
<reference evidence="9 10" key="1">
    <citation type="submission" date="2017-08" db="EMBL/GenBank/DDBJ databases">
        <title>Substantial Increase in Enzyme Production by Combined Drug-Resistance Mutations in Paenibacillus agaridevorans.</title>
        <authorList>
            <person name="Tanaka Y."/>
            <person name="Funane K."/>
            <person name="Hosaka T."/>
            <person name="Shiwa Y."/>
            <person name="Fujita N."/>
            <person name="Miyazaki T."/>
            <person name="Yoshikawa H."/>
            <person name="Murakami K."/>
            <person name="Kasahara K."/>
            <person name="Inaoka T."/>
            <person name="Hiraga Y."/>
            <person name="Ochi K."/>
        </authorList>
    </citation>
    <scope>NUCLEOTIDE SEQUENCE [LARGE SCALE GENOMIC DNA]</scope>
    <source>
        <strain evidence="9 10">T-3040</strain>
    </source>
</reference>
<accession>A0A2R5EU78</accession>
<feature type="active site" description="Charge relay system" evidence="5">
    <location>
        <position position="212"/>
    </location>
</feature>
<organism evidence="9 10">
    <name type="scientific">Paenibacillus agaridevorans</name>
    <dbReference type="NCBI Taxonomy" id="171404"/>
    <lineage>
        <taxon>Bacteria</taxon>
        <taxon>Bacillati</taxon>
        <taxon>Bacillota</taxon>
        <taxon>Bacilli</taxon>
        <taxon>Bacillales</taxon>
        <taxon>Paenibacillaceae</taxon>
        <taxon>Paenibacillus</taxon>
    </lineage>
</organism>
<feature type="domain" description="SLH" evidence="8">
    <location>
        <begin position="947"/>
        <end position="997"/>
    </location>
</feature>
<feature type="active site" description="Charge relay system" evidence="5">
    <location>
        <position position="403"/>
    </location>
</feature>
<proteinExistence type="inferred from homology"/>
<dbReference type="Proteomes" id="UP000245202">
    <property type="component" value="Unassembled WGS sequence"/>
</dbReference>
<evidence type="ECO:0000313" key="10">
    <source>
        <dbReference type="Proteomes" id="UP000245202"/>
    </source>
</evidence>
<feature type="compositionally biased region" description="Polar residues" evidence="7">
    <location>
        <begin position="110"/>
        <end position="126"/>
    </location>
</feature>
<dbReference type="GO" id="GO:0004252">
    <property type="term" value="F:serine-type endopeptidase activity"/>
    <property type="evidence" value="ECO:0007669"/>
    <property type="project" value="UniProtKB-UniRule"/>
</dbReference>
<evidence type="ECO:0000256" key="5">
    <source>
        <dbReference type="PROSITE-ProRule" id="PRU01240"/>
    </source>
</evidence>
<feature type="active site" description="Charge relay system" evidence="5">
    <location>
        <position position="245"/>
    </location>
</feature>
<evidence type="ECO:0000256" key="4">
    <source>
        <dbReference type="ARBA" id="ARBA00022825"/>
    </source>
</evidence>
<dbReference type="InterPro" id="IPR050131">
    <property type="entry name" value="Peptidase_S8_subtilisin-like"/>
</dbReference>
<dbReference type="InterPro" id="IPR001119">
    <property type="entry name" value="SLH_dom"/>
</dbReference>
<dbReference type="AlphaFoldDB" id="A0A2R5EU78"/>
<dbReference type="SUPFAM" id="SSF89260">
    <property type="entry name" value="Collagen-binding domain"/>
    <property type="match status" value="2"/>
</dbReference>
<dbReference type="InterPro" id="IPR023828">
    <property type="entry name" value="Peptidase_S8_Ser-AS"/>
</dbReference>
<comment type="caution">
    <text evidence="9">The sequence shown here is derived from an EMBL/GenBank/DDBJ whole genome shotgun (WGS) entry which is preliminary data.</text>
</comment>
<dbReference type="PROSITE" id="PS51892">
    <property type="entry name" value="SUBTILASE"/>
    <property type="match status" value="1"/>
</dbReference>
<evidence type="ECO:0000256" key="2">
    <source>
        <dbReference type="ARBA" id="ARBA00022670"/>
    </source>
</evidence>
<dbReference type="PRINTS" id="PR00723">
    <property type="entry name" value="SUBTILISIN"/>
</dbReference>
<dbReference type="PROSITE" id="PS00137">
    <property type="entry name" value="SUBTILASE_HIS"/>
    <property type="match status" value="1"/>
</dbReference>
<name>A0A2R5EU78_9BACL</name>
<dbReference type="EMBL" id="BDQX01000292">
    <property type="protein sequence ID" value="GBG10242.1"/>
    <property type="molecule type" value="Genomic_DNA"/>
</dbReference>
<dbReference type="PROSITE" id="PS51272">
    <property type="entry name" value="SLH"/>
    <property type="match status" value="3"/>
</dbReference>
<feature type="compositionally biased region" description="Low complexity" evidence="7">
    <location>
        <begin position="41"/>
        <end position="58"/>
    </location>
</feature>